<proteinExistence type="predicted"/>
<dbReference type="AlphaFoldDB" id="J0LF73"/>
<evidence type="ECO:0000256" key="1">
    <source>
        <dbReference type="SAM" id="MobiDB-lite"/>
    </source>
</evidence>
<dbReference type="InParanoid" id="J0LF73"/>
<dbReference type="KEGG" id="adl:AURDEDRAFT_130410"/>
<evidence type="ECO:0000313" key="2">
    <source>
        <dbReference type="EMBL" id="EJD35817.1"/>
    </source>
</evidence>
<name>J0LF73_AURST</name>
<feature type="compositionally biased region" description="Basic residues" evidence="1">
    <location>
        <begin position="358"/>
        <end position="367"/>
    </location>
</feature>
<sequence>MHHFSINADVELRSPMALDLHGERLHLYFSSLRVSDVLGSADLVDTTCLVINPAIIVSEGSADAARPLPAVVFTGVVSQWTRYTFRARIDPRKQWPPVVDALCTLDYRSPHASDELDLAEGDIVRVSGRLTSMPGNKPCIILHDVRTGGVSPCLGHCLLDVPGLPASAGTTFCDWVYYNGLAHGKPFGPKQPPARVVPASELPVPPSAHAATARPVANDEISVPRLTPVPATPRSVSDDFMSTATTVGSDVALDCDARPAAKHDSAELLSKAIAGMEMSLVSLLARARKFGAPETPASTFLSPAPLSPLRHVASPSPGFAFADEPFTSPGDAQQHAACASMPSALLSEVISVPDIGPHPRRPAHPGKRYASPHSSRRAAPHKRSVQGRLALAPSSPSI</sequence>
<protein>
    <submittedName>
        <fullName evidence="2">Uncharacterized protein</fullName>
    </submittedName>
</protein>
<gene>
    <name evidence="2" type="ORF">AURDEDRAFT_130410</name>
</gene>
<reference evidence="3" key="1">
    <citation type="journal article" date="2012" name="Science">
        <title>The Paleozoic origin of enzymatic lignin decomposition reconstructed from 31 fungal genomes.</title>
        <authorList>
            <person name="Floudas D."/>
            <person name="Binder M."/>
            <person name="Riley R."/>
            <person name="Barry K."/>
            <person name="Blanchette R.A."/>
            <person name="Henrissat B."/>
            <person name="Martinez A.T."/>
            <person name="Otillar R."/>
            <person name="Spatafora J.W."/>
            <person name="Yadav J.S."/>
            <person name="Aerts A."/>
            <person name="Benoit I."/>
            <person name="Boyd A."/>
            <person name="Carlson A."/>
            <person name="Copeland A."/>
            <person name="Coutinho P.M."/>
            <person name="de Vries R.P."/>
            <person name="Ferreira P."/>
            <person name="Findley K."/>
            <person name="Foster B."/>
            <person name="Gaskell J."/>
            <person name="Glotzer D."/>
            <person name="Gorecki P."/>
            <person name="Heitman J."/>
            <person name="Hesse C."/>
            <person name="Hori C."/>
            <person name="Igarashi K."/>
            <person name="Jurgens J.A."/>
            <person name="Kallen N."/>
            <person name="Kersten P."/>
            <person name="Kohler A."/>
            <person name="Kuees U."/>
            <person name="Kumar T.K.A."/>
            <person name="Kuo A."/>
            <person name="LaButti K."/>
            <person name="Larrondo L.F."/>
            <person name="Lindquist E."/>
            <person name="Ling A."/>
            <person name="Lombard V."/>
            <person name="Lucas S."/>
            <person name="Lundell T."/>
            <person name="Martin R."/>
            <person name="McLaughlin D.J."/>
            <person name="Morgenstern I."/>
            <person name="Morin E."/>
            <person name="Murat C."/>
            <person name="Nagy L.G."/>
            <person name="Nolan M."/>
            <person name="Ohm R.A."/>
            <person name="Patyshakuliyeva A."/>
            <person name="Rokas A."/>
            <person name="Ruiz-Duenas F.J."/>
            <person name="Sabat G."/>
            <person name="Salamov A."/>
            <person name="Samejima M."/>
            <person name="Schmutz J."/>
            <person name="Slot J.C."/>
            <person name="St John F."/>
            <person name="Stenlid J."/>
            <person name="Sun H."/>
            <person name="Sun S."/>
            <person name="Syed K."/>
            <person name="Tsang A."/>
            <person name="Wiebenga A."/>
            <person name="Young D."/>
            <person name="Pisabarro A."/>
            <person name="Eastwood D.C."/>
            <person name="Martin F."/>
            <person name="Cullen D."/>
            <person name="Grigoriev I.V."/>
            <person name="Hibbett D.S."/>
        </authorList>
    </citation>
    <scope>NUCLEOTIDE SEQUENCE [LARGE SCALE GENOMIC DNA]</scope>
    <source>
        <strain evidence="3">TFB10046</strain>
    </source>
</reference>
<dbReference type="EMBL" id="JH687878">
    <property type="protein sequence ID" value="EJD35817.1"/>
    <property type="molecule type" value="Genomic_DNA"/>
</dbReference>
<organism evidence="2 3">
    <name type="scientific">Auricularia subglabra (strain TFB-10046 / SS5)</name>
    <name type="common">White-rot fungus</name>
    <name type="synonym">Auricularia delicata (strain TFB10046)</name>
    <dbReference type="NCBI Taxonomy" id="717982"/>
    <lineage>
        <taxon>Eukaryota</taxon>
        <taxon>Fungi</taxon>
        <taxon>Dikarya</taxon>
        <taxon>Basidiomycota</taxon>
        <taxon>Agaricomycotina</taxon>
        <taxon>Agaricomycetes</taxon>
        <taxon>Auriculariales</taxon>
        <taxon>Auriculariaceae</taxon>
        <taxon>Auricularia</taxon>
    </lineage>
</organism>
<keyword evidence="3" id="KW-1185">Reference proteome</keyword>
<evidence type="ECO:0000313" key="3">
    <source>
        <dbReference type="Proteomes" id="UP000006514"/>
    </source>
</evidence>
<feature type="region of interest" description="Disordered" evidence="1">
    <location>
        <begin position="352"/>
        <end position="398"/>
    </location>
</feature>
<accession>J0LF73</accession>
<dbReference type="Proteomes" id="UP000006514">
    <property type="component" value="Unassembled WGS sequence"/>
</dbReference>
<feature type="compositionally biased region" description="Basic residues" evidence="1">
    <location>
        <begin position="374"/>
        <end position="385"/>
    </location>
</feature>